<dbReference type="EMBL" id="NMQT01000027">
    <property type="protein sequence ID" value="OXM57316.1"/>
    <property type="molecule type" value="Genomic_DNA"/>
</dbReference>
<dbReference type="Pfam" id="PF19053">
    <property type="entry name" value="EccD"/>
    <property type="match status" value="1"/>
</dbReference>
<dbReference type="Proteomes" id="UP000215223">
    <property type="component" value="Unassembled WGS sequence"/>
</dbReference>
<feature type="transmembrane region" description="Helical" evidence="1">
    <location>
        <begin position="67"/>
        <end position="85"/>
    </location>
</feature>
<reference evidence="3 4" key="1">
    <citation type="submission" date="2017-07" db="EMBL/GenBank/DDBJ databases">
        <title>Amycolatopsis thailandensis Genome sequencing and assembly.</title>
        <authorList>
            <person name="Kaur N."/>
            <person name="Mayilraj S."/>
        </authorList>
    </citation>
    <scope>NUCLEOTIDE SEQUENCE [LARGE SCALE GENOMIC DNA]</scope>
    <source>
        <strain evidence="3 4">JCM 16380</strain>
    </source>
</reference>
<protein>
    <submittedName>
        <fullName evidence="3">Type VII secretion integral membrane protein EccD</fullName>
    </submittedName>
</protein>
<proteinExistence type="predicted"/>
<keyword evidence="1" id="KW-1133">Transmembrane helix</keyword>
<feature type="transmembrane region" description="Helical" evidence="1">
    <location>
        <begin position="153"/>
        <end position="174"/>
    </location>
</feature>
<feature type="transmembrane region" description="Helical" evidence="1">
    <location>
        <begin position="180"/>
        <end position="199"/>
    </location>
</feature>
<keyword evidence="4" id="KW-1185">Reference proteome</keyword>
<evidence type="ECO:0000313" key="4">
    <source>
        <dbReference type="Proteomes" id="UP000215223"/>
    </source>
</evidence>
<comment type="caution">
    <text evidence="3">The sequence shown here is derived from an EMBL/GenBank/DDBJ whole genome shotgun (WGS) entry which is preliminary data.</text>
</comment>
<sequence length="296" mass="29712">ARALRDAGAGAVIAAVALPFAFTGGGLLLAGDDPIGELSAGHLLLASAALLLAAVVGHLGVTAAPELFAGAATVGVLGVLGGWLATFDDLAGYRSAAVIGGGVLALSTTFAPLALRLGRVPMPVLPRSTADLVRDDPQPPLDLVHAAVARADALLTGMLGGAAIVVMYCQLQLIRSDSEAAVVLVALLAAGFLVRARLYPILRQRSLLLVTGLFGAGCLLAGPLMTDRSLLLVLAGPLSLAVAAGVIASGVVLSTRAANPYLGRIAEYFEILVMIAVVPVACSVLGLYGYVRGLGG</sequence>
<feature type="transmembrane region" description="Helical" evidence="1">
    <location>
        <begin position="231"/>
        <end position="253"/>
    </location>
</feature>
<gene>
    <name evidence="3" type="ORF">CFP71_08570</name>
</gene>
<feature type="transmembrane region" description="Helical" evidence="1">
    <location>
        <begin position="40"/>
        <end position="60"/>
    </location>
</feature>
<feature type="transmembrane region" description="Helical" evidence="1">
    <location>
        <begin position="265"/>
        <end position="291"/>
    </location>
</feature>
<feature type="non-terminal residue" evidence="3">
    <location>
        <position position="1"/>
    </location>
</feature>
<feature type="domain" description="EccD-like transmembrane" evidence="2">
    <location>
        <begin position="1"/>
        <end position="294"/>
    </location>
</feature>
<feature type="transmembrane region" description="Helical" evidence="1">
    <location>
        <begin position="91"/>
        <end position="115"/>
    </location>
</feature>
<keyword evidence="1" id="KW-0472">Membrane</keyword>
<dbReference type="InterPro" id="IPR044049">
    <property type="entry name" value="EccD_transm"/>
</dbReference>
<evidence type="ECO:0000259" key="2">
    <source>
        <dbReference type="Pfam" id="PF19053"/>
    </source>
</evidence>
<evidence type="ECO:0000313" key="3">
    <source>
        <dbReference type="EMBL" id="OXM57316.1"/>
    </source>
</evidence>
<name>A0A229SEI5_9PSEU</name>
<organism evidence="3 4">
    <name type="scientific">Amycolatopsis thailandensis</name>
    <dbReference type="NCBI Taxonomy" id="589330"/>
    <lineage>
        <taxon>Bacteria</taxon>
        <taxon>Bacillati</taxon>
        <taxon>Actinomycetota</taxon>
        <taxon>Actinomycetes</taxon>
        <taxon>Pseudonocardiales</taxon>
        <taxon>Pseudonocardiaceae</taxon>
        <taxon>Amycolatopsis</taxon>
    </lineage>
</organism>
<feature type="transmembrane region" description="Helical" evidence="1">
    <location>
        <begin position="206"/>
        <end position="225"/>
    </location>
</feature>
<accession>A0A229SEI5</accession>
<dbReference type="AlphaFoldDB" id="A0A229SEI5"/>
<keyword evidence="1" id="KW-0812">Transmembrane</keyword>
<evidence type="ECO:0000256" key="1">
    <source>
        <dbReference type="SAM" id="Phobius"/>
    </source>
</evidence>